<evidence type="ECO:0000313" key="3">
    <source>
        <dbReference type="Proteomes" id="UP000828390"/>
    </source>
</evidence>
<reference evidence="2" key="2">
    <citation type="submission" date="2020-11" db="EMBL/GenBank/DDBJ databases">
        <authorList>
            <person name="McCartney M.A."/>
            <person name="Auch B."/>
            <person name="Kono T."/>
            <person name="Mallez S."/>
            <person name="Becker A."/>
            <person name="Gohl D.M."/>
            <person name="Silverstein K.A.T."/>
            <person name="Koren S."/>
            <person name="Bechman K.B."/>
            <person name="Herman A."/>
            <person name="Abrahante J.E."/>
            <person name="Garbe J."/>
        </authorList>
    </citation>
    <scope>NUCLEOTIDE SEQUENCE</scope>
    <source>
        <strain evidence="2">Duluth1</strain>
        <tissue evidence="2">Whole animal</tissue>
    </source>
</reference>
<dbReference type="EMBL" id="JAIWYP010000011">
    <property type="protein sequence ID" value="KAH3737491.1"/>
    <property type="molecule type" value="Genomic_DNA"/>
</dbReference>
<evidence type="ECO:0000313" key="2">
    <source>
        <dbReference type="EMBL" id="KAH3737491.1"/>
    </source>
</evidence>
<organism evidence="2 3">
    <name type="scientific">Dreissena polymorpha</name>
    <name type="common">Zebra mussel</name>
    <name type="synonym">Mytilus polymorpha</name>
    <dbReference type="NCBI Taxonomy" id="45954"/>
    <lineage>
        <taxon>Eukaryota</taxon>
        <taxon>Metazoa</taxon>
        <taxon>Spiralia</taxon>
        <taxon>Lophotrochozoa</taxon>
        <taxon>Mollusca</taxon>
        <taxon>Bivalvia</taxon>
        <taxon>Autobranchia</taxon>
        <taxon>Heteroconchia</taxon>
        <taxon>Euheterodonta</taxon>
        <taxon>Imparidentia</taxon>
        <taxon>Neoheterodontei</taxon>
        <taxon>Myida</taxon>
        <taxon>Dreissenoidea</taxon>
        <taxon>Dreissenidae</taxon>
        <taxon>Dreissena</taxon>
    </lineage>
</organism>
<reference evidence="2" key="1">
    <citation type="journal article" date="2019" name="bioRxiv">
        <title>The Genome of the Zebra Mussel, Dreissena polymorpha: A Resource for Invasive Species Research.</title>
        <authorList>
            <person name="McCartney M.A."/>
            <person name="Auch B."/>
            <person name="Kono T."/>
            <person name="Mallez S."/>
            <person name="Zhang Y."/>
            <person name="Obille A."/>
            <person name="Becker A."/>
            <person name="Abrahante J.E."/>
            <person name="Garbe J."/>
            <person name="Badalamenti J.P."/>
            <person name="Herman A."/>
            <person name="Mangelson H."/>
            <person name="Liachko I."/>
            <person name="Sullivan S."/>
            <person name="Sone E.D."/>
            <person name="Koren S."/>
            <person name="Silverstein K.A.T."/>
            <person name="Beckman K.B."/>
            <person name="Gohl D.M."/>
        </authorList>
    </citation>
    <scope>NUCLEOTIDE SEQUENCE</scope>
    <source>
        <strain evidence="2">Duluth1</strain>
        <tissue evidence="2">Whole animal</tissue>
    </source>
</reference>
<comment type="caution">
    <text evidence="2">The sequence shown here is derived from an EMBL/GenBank/DDBJ whole genome shotgun (WGS) entry which is preliminary data.</text>
</comment>
<feature type="compositionally biased region" description="Polar residues" evidence="1">
    <location>
        <begin position="10"/>
        <end position="20"/>
    </location>
</feature>
<proteinExistence type="predicted"/>
<evidence type="ECO:0000256" key="1">
    <source>
        <dbReference type="SAM" id="MobiDB-lite"/>
    </source>
</evidence>
<name>A0A9D4D1M6_DREPO</name>
<sequence length="118" mass="13090">MPKWPLFSVKRNSSHQAMSAQQQKQFQQQFHRLSIPLVQDPQSTDANRRNKTGQSATQPVAAVVTILTPVKTRSSETISNTASCSSCYRMTPVKTRSSETISNTASCSSCYHIDPSQK</sequence>
<feature type="compositionally biased region" description="Low complexity" evidence="1">
    <location>
        <begin position="21"/>
        <end position="30"/>
    </location>
</feature>
<keyword evidence="3" id="KW-1185">Reference proteome</keyword>
<accession>A0A9D4D1M6</accession>
<dbReference type="AlphaFoldDB" id="A0A9D4D1M6"/>
<feature type="region of interest" description="Disordered" evidence="1">
    <location>
        <begin position="1"/>
        <end position="58"/>
    </location>
</feature>
<dbReference type="Proteomes" id="UP000828390">
    <property type="component" value="Unassembled WGS sequence"/>
</dbReference>
<gene>
    <name evidence="2" type="ORF">DPMN_044084</name>
</gene>
<protein>
    <submittedName>
        <fullName evidence="2">Uncharacterized protein</fullName>
    </submittedName>
</protein>